<evidence type="ECO:0000313" key="1">
    <source>
        <dbReference type="EMBL" id="VDK41063.1"/>
    </source>
</evidence>
<sequence length="38" mass="4605">MVERRQAELLHSIRRLTEEKRRALMDQLALIESERDLV</sequence>
<evidence type="ECO:0000313" key="2">
    <source>
        <dbReference type="Proteomes" id="UP000281553"/>
    </source>
</evidence>
<feature type="non-terminal residue" evidence="1">
    <location>
        <position position="38"/>
    </location>
</feature>
<organism evidence="1 2">
    <name type="scientific">Dibothriocephalus latus</name>
    <name type="common">Fish tapeworm</name>
    <name type="synonym">Diphyllobothrium latum</name>
    <dbReference type="NCBI Taxonomy" id="60516"/>
    <lineage>
        <taxon>Eukaryota</taxon>
        <taxon>Metazoa</taxon>
        <taxon>Spiralia</taxon>
        <taxon>Lophotrochozoa</taxon>
        <taxon>Platyhelminthes</taxon>
        <taxon>Cestoda</taxon>
        <taxon>Eucestoda</taxon>
        <taxon>Diphyllobothriidea</taxon>
        <taxon>Diphyllobothriidae</taxon>
        <taxon>Dibothriocephalus</taxon>
    </lineage>
</organism>
<dbReference type="OrthoDB" id="252722at2759"/>
<proteinExistence type="predicted"/>
<keyword evidence="2" id="KW-1185">Reference proteome</keyword>
<gene>
    <name evidence="1" type="ORF">DILT_LOCUS1199</name>
</gene>
<name>A0A3P6QEY1_DIBLA</name>
<dbReference type="AlphaFoldDB" id="A0A3P6QEY1"/>
<dbReference type="EMBL" id="UYRU01007365">
    <property type="protein sequence ID" value="VDK41063.1"/>
    <property type="molecule type" value="Genomic_DNA"/>
</dbReference>
<dbReference type="Proteomes" id="UP000281553">
    <property type="component" value="Unassembled WGS sequence"/>
</dbReference>
<reference evidence="1 2" key="1">
    <citation type="submission" date="2018-11" db="EMBL/GenBank/DDBJ databases">
        <authorList>
            <consortium name="Pathogen Informatics"/>
        </authorList>
    </citation>
    <scope>NUCLEOTIDE SEQUENCE [LARGE SCALE GENOMIC DNA]</scope>
</reference>
<protein>
    <submittedName>
        <fullName evidence="1">Uncharacterized protein</fullName>
    </submittedName>
</protein>
<accession>A0A3P6QEY1</accession>